<accession>A0A246JNH4</accession>
<evidence type="ECO:0000313" key="2">
    <source>
        <dbReference type="Proteomes" id="UP000197097"/>
    </source>
</evidence>
<organism evidence="1 2">
    <name type="scientific">Sphingopyxis witflariensis</name>
    <dbReference type="NCBI Taxonomy" id="173675"/>
    <lineage>
        <taxon>Bacteria</taxon>
        <taxon>Pseudomonadati</taxon>
        <taxon>Pseudomonadota</taxon>
        <taxon>Alphaproteobacteria</taxon>
        <taxon>Sphingomonadales</taxon>
        <taxon>Sphingomonadaceae</taxon>
        <taxon>Sphingopyxis</taxon>
    </lineage>
</organism>
<sequence length="77" mass="8302">MSRFQIDALVDPQSLPRIAGFFAQRAIIPAEMIMRVAGERMEIEVAVPGLEPARAEVIAAKLGEVFAILDARVAAPV</sequence>
<name>A0A246JNH4_9SPHN</name>
<dbReference type="OrthoDB" id="7452427at2"/>
<reference evidence="1 2" key="1">
    <citation type="journal article" date="2002" name="Int. J. Syst. Evol. Microbiol.">
        <title>Sphingopyxis witflariensis sp. nov., isolated from activated sludge.</title>
        <authorList>
            <person name="Kampfer P."/>
            <person name="Witzenberger R."/>
            <person name="Denner E.B."/>
            <person name="Busse H.J."/>
            <person name="Neef A."/>
        </authorList>
    </citation>
    <scope>NUCLEOTIDE SEQUENCE [LARGE SCALE GENOMIC DNA]</scope>
    <source>
        <strain evidence="1 2">DSM 14551</strain>
    </source>
</reference>
<evidence type="ECO:0000313" key="1">
    <source>
        <dbReference type="EMBL" id="OWQ94176.1"/>
    </source>
</evidence>
<comment type="caution">
    <text evidence="1">The sequence shown here is derived from an EMBL/GenBank/DDBJ whole genome shotgun (WGS) entry which is preliminary data.</text>
</comment>
<keyword evidence="2" id="KW-1185">Reference proteome</keyword>
<protein>
    <submittedName>
        <fullName evidence="1">Uncharacterized protein</fullName>
    </submittedName>
</protein>
<proteinExistence type="predicted"/>
<gene>
    <name evidence="1" type="ORF">CDQ91_16185</name>
</gene>
<dbReference type="Proteomes" id="UP000197097">
    <property type="component" value="Unassembled WGS sequence"/>
</dbReference>
<dbReference type="AlphaFoldDB" id="A0A246JNH4"/>
<dbReference type="RefSeq" id="WP_088473776.1">
    <property type="nucleotide sequence ID" value="NZ_NISJ01000010.1"/>
</dbReference>
<dbReference type="EMBL" id="NISJ01000010">
    <property type="protein sequence ID" value="OWQ94176.1"/>
    <property type="molecule type" value="Genomic_DNA"/>
</dbReference>